<accession>A0A2I0VXH7</accession>
<protein>
    <submittedName>
        <fullName evidence="1">Uncharacterized protein</fullName>
    </submittedName>
</protein>
<evidence type="ECO:0000313" key="2">
    <source>
        <dbReference type="Proteomes" id="UP000233837"/>
    </source>
</evidence>
<sequence>MFLLTSQVNYLHSHGLAHTELRLENVHICPVDRHIKVSQSTSNPNCKRKHLILYKCVGFMMAKMVLKELMDPSTFTKFKLFLNKRRRLAYLIELMELLNPHPKLKVTFLFDFLSV</sequence>
<reference evidence="1 2" key="2">
    <citation type="journal article" date="2017" name="Nature">
        <title>The Apostasia genome and the evolution of orchids.</title>
        <authorList>
            <person name="Zhang G.Q."/>
            <person name="Liu K.W."/>
            <person name="Li Z."/>
            <person name="Lohaus R."/>
            <person name="Hsiao Y.Y."/>
            <person name="Niu S.C."/>
            <person name="Wang J.Y."/>
            <person name="Lin Y.C."/>
            <person name="Xu Q."/>
            <person name="Chen L.J."/>
            <person name="Yoshida K."/>
            <person name="Fujiwara S."/>
            <person name="Wang Z.W."/>
            <person name="Zhang Y.Q."/>
            <person name="Mitsuda N."/>
            <person name="Wang M."/>
            <person name="Liu G.H."/>
            <person name="Pecoraro L."/>
            <person name="Huang H.X."/>
            <person name="Xiao X.J."/>
            <person name="Lin M."/>
            <person name="Wu X.Y."/>
            <person name="Wu W.L."/>
            <person name="Chen Y.Y."/>
            <person name="Chang S.B."/>
            <person name="Sakamoto S."/>
            <person name="Ohme-Takagi M."/>
            <person name="Yagi M."/>
            <person name="Zeng S.J."/>
            <person name="Shen C.Y."/>
            <person name="Yeh C.M."/>
            <person name="Luo Y.B."/>
            <person name="Tsai W.C."/>
            <person name="Van de Peer Y."/>
            <person name="Liu Z.J."/>
        </authorList>
    </citation>
    <scope>NUCLEOTIDE SEQUENCE [LARGE SCALE GENOMIC DNA]</scope>
    <source>
        <tissue evidence="1">The whole plant</tissue>
    </source>
</reference>
<proteinExistence type="predicted"/>
<dbReference type="AlphaFoldDB" id="A0A2I0VXH7"/>
<name>A0A2I0VXH7_9ASPA</name>
<evidence type="ECO:0000313" key="1">
    <source>
        <dbReference type="EMBL" id="PKU68110.1"/>
    </source>
</evidence>
<dbReference type="Proteomes" id="UP000233837">
    <property type="component" value="Unassembled WGS sequence"/>
</dbReference>
<dbReference type="STRING" id="906689.A0A2I0VXH7"/>
<dbReference type="EMBL" id="KZ503127">
    <property type="protein sequence ID" value="PKU68110.1"/>
    <property type="molecule type" value="Genomic_DNA"/>
</dbReference>
<keyword evidence="2" id="KW-1185">Reference proteome</keyword>
<reference evidence="1 2" key="1">
    <citation type="journal article" date="2016" name="Sci. Rep.">
        <title>The Dendrobium catenatum Lindl. genome sequence provides insights into polysaccharide synthase, floral development and adaptive evolution.</title>
        <authorList>
            <person name="Zhang G.Q."/>
            <person name="Xu Q."/>
            <person name="Bian C."/>
            <person name="Tsai W.C."/>
            <person name="Yeh C.M."/>
            <person name="Liu K.W."/>
            <person name="Yoshida K."/>
            <person name="Zhang L.S."/>
            <person name="Chang S.B."/>
            <person name="Chen F."/>
            <person name="Shi Y."/>
            <person name="Su Y.Y."/>
            <person name="Zhang Y.Q."/>
            <person name="Chen L.J."/>
            <person name="Yin Y."/>
            <person name="Lin M."/>
            <person name="Huang H."/>
            <person name="Deng H."/>
            <person name="Wang Z.W."/>
            <person name="Zhu S.L."/>
            <person name="Zhao X."/>
            <person name="Deng C."/>
            <person name="Niu S.C."/>
            <person name="Huang J."/>
            <person name="Wang M."/>
            <person name="Liu G.H."/>
            <person name="Yang H.J."/>
            <person name="Xiao X.J."/>
            <person name="Hsiao Y.Y."/>
            <person name="Wu W.L."/>
            <person name="Chen Y.Y."/>
            <person name="Mitsuda N."/>
            <person name="Ohme-Takagi M."/>
            <person name="Luo Y.B."/>
            <person name="Van de Peer Y."/>
            <person name="Liu Z.J."/>
        </authorList>
    </citation>
    <scope>NUCLEOTIDE SEQUENCE [LARGE SCALE GENOMIC DNA]</scope>
    <source>
        <tissue evidence="1">The whole plant</tissue>
    </source>
</reference>
<gene>
    <name evidence="1" type="ORF">MA16_Dca023654</name>
</gene>
<organism evidence="1 2">
    <name type="scientific">Dendrobium catenatum</name>
    <dbReference type="NCBI Taxonomy" id="906689"/>
    <lineage>
        <taxon>Eukaryota</taxon>
        <taxon>Viridiplantae</taxon>
        <taxon>Streptophyta</taxon>
        <taxon>Embryophyta</taxon>
        <taxon>Tracheophyta</taxon>
        <taxon>Spermatophyta</taxon>
        <taxon>Magnoliopsida</taxon>
        <taxon>Liliopsida</taxon>
        <taxon>Asparagales</taxon>
        <taxon>Orchidaceae</taxon>
        <taxon>Epidendroideae</taxon>
        <taxon>Malaxideae</taxon>
        <taxon>Dendrobiinae</taxon>
        <taxon>Dendrobium</taxon>
    </lineage>
</organism>